<dbReference type="Pfam" id="PF02595">
    <property type="entry name" value="Gly_kinase"/>
    <property type="match status" value="1"/>
</dbReference>
<proteinExistence type="predicted"/>
<dbReference type="RefSeq" id="WP_178929269.1">
    <property type="nucleotide sequence ID" value="NZ_JACARL010000180.1"/>
</dbReference>
<dbReference type="GO" id="GO:0008887">
    <property type="term" value="F:glycerate kinase activity"/>
    <property type="evidence" value="ECO:0007669"/>
    <property type="project" value="InterPro"/>
</dbReference>
<dbReference type="AlphaFoldDB" id="A0A7Y8FV87"/>
<comment type="caution">
    <text evidence="1">The sequence shown here is derived from an EMBL/GenBank/DDBJ whole genome shotgun (WGS) entry which is preliminary data.</text>
</comment>
<name>A0A7Y8FV87_9PSED</name>
<dbReference type="GO" id="GO:0031388">
    <property type="term" value="P:organic acid phosphorylation"/>
    <property type="evidence" value="ECO:0007669"/>
    <property type="project" value="InterPro"/>
</dbReference>
<keyword evidence="1" id="KW-0418">Kinase</keyword>
<dbReference type="Gene3D" id="3.40.50.10350">
    <property type="entry name" value="Glycerate kinase, domain 1"/>
    <property type="match status" value="1"/>
</dbReference>
<dbReference type="PANTHER" id="PTHR21599">
    <property type="entry name" value="GLYCERATE KINASE"/>
    <property type="match status" value="1"/>
</dbReference>
<accession>A0A7Y8FV87</accession>
<organism evidence="1 2">
    <name type="scientific">Pseudomonas edaphica</name>
    <dbReference type="NCBI Taxonomy" id="2006980"/>
    <lineage>
        <taxon>Bacteria</taxon>
        <taxon>Pseudomonadati</taxon>
        <taxon>Pseudomonadota</taxon>
        <taxon>Gammaproteobacteria</taxon>
        <taxon>Pseudomonadales</taxon>
        <taxon>Pseudomonadaceae</taxon>
        <taxon>Pseudomonas</taxon>
    </lineage>
</organism>
<dbReference type="InterPro" id="IPR018197">
    <property type="entry name" value="Glycerate_kinase_RE-like"/>
</dbReference>
<dbReference type="InterPro" id="IPR004381">
    <property type="entry name" value="Glycerate_kinase"/>
</dbReference>
<dbReference type="EMBL" id="JACARL010000180">
    <property type="protein sequence ID" value="NWE85590.1"/>
    <property type="molecule type" value="Genomic_DNA"/>
</dbReference>
<evidence type="ECO:0000313" key="2">
    <source>
        <dbReference type="Proteomes" id="UP000590218"/>
    </source>
</evidence>
<keyword evidence="1" id="KW-0808">Transferase</keyword>
<sequence>MKIIIAPDSFKDSLSAEGVAQAIADGLAQVWPDAQVVQCPMADGGEGTVDSVLAACHGELRRETVSGPLGEAV</sequence>
<reference evidence="1 2" key="1">
    <citation type="submission" date="2020-04" db="EMBL/GenBank/DDBJ databases">
        <title>Molecular characterization of pseudomonads from Agaricus bisporus reveal novel blotch 2 pathogens in Western Europe.</title>
        <authorList>
            <person name="Taparia T."/>
            <person name="Krijger M."/>
            <person name="Haynes E."/>
            <person name="Elpinstone J.G."/>
            <person name="Noble R."/>
            <person name="Van Der Wolf J."/>
        </authorList>
    </citation>
    <scope>NUCLEOTIDE SEQUENCE [LARGE SCALE GENOMIC DNA]</scope>
    <source>
        <strain evidence="1 2">K6002</strain>
    </source>
</reference>
<evidence type="ECO:0000313" key="1">
    <source>
        <dbReference type="EMBL" id="NWE85590.1"/>
    </source>
</evidence>
<dbReference type="InterPro" id="IPR036129">
    <property type="entry name" value="Glycerate_kinase_sf"/>
</dbReference>
<feature type="non-terminal residue" evidence="1">
    <location>
        <position position="73"/>
    </location>
</feature>
<protein>
    <submittedName>
        <fullName evidence="1">Glycerate kinase</fullName>
    </submittedName>
</protein>
<gene>
    <name evidence="1" type="ORF">HX795_26075</name>
</gene>
<dbReference type="SUPFAM" id="SSF110738">
    <property type="entry name" value="Glycerate kinase I"/>
    <property type="match status" value="1"/>
</dbReference>
<dbReference type="Proteomes" id="UP000590218">
    <property type="component" value="Unassembled WGS sequence"/>
</dbReference>
<dbReference type="PANTHER" id="PTHR21599:SF0">
    <property type="entry name" value="GLYCERATE KINASE"/>
    <property type="match status" value="1"/>
</dbReference>